<dbReference type="Proteomes" id="UP000017836">
    <property type="component" value="Unassembled WGS sequence"/>
</dbReference>
<proteinExistence type="predicted"/>
<name>W1NSK4_AMBTC</name>
<accession>W1NSK4</accession>
<protein>
    <submittedName>
        <fullName evidence="1">Uncharacterized protein</fullName>
    </submittedName>
</protein>
<dbReference type="Gramene" id="ERM97790">
    <property type="protein sequence ID" value="ERM97790"/>
    <property type="gene ID" value="AMTR_s00116p00126230"/>
</dbReference>
<dbReference type="EMBL" id="KI395851">
    <property type="protein sequence ID" value="ERM97790.1"/>
    <property type="molecule type" value="Genomic_DNA"/>
</dbReference>
<gene>
    <name evidence="1" type="ORF">AMTR_s00116p00126230</name>
</gene>
<dbReference type="HOGENOM" id="CLU_2674416_0_0_1"/>
<keyword evidence="2" id="KW-1185">Reference proteome</keyword>
<reference evidence="2" key="1">
    <citation type="journal article" date="2013" name="Science">
        <title>The Amborella genome and the evolution of flowering plants.</title>
        <authorList>
            <consortium name="Amborella Genome Project"/>
        </authorList>
    </citation>
    <scope>NUCLEOTIDE SEQUENCE [LARGE SCALE GENOMIC DNA]</scope>
</reference>
<sequence>MRWVKPTEVDEVLKGDSDLSSLGMMVHAMTNMGVLLEVVVCTMGRMRPPEVSVSFVRFIGMLRGEWDSLGIWLAP</sequence>
<evidence type="ECO:0000313" key="1">
    <source>
        <dbReference type="EMBL" id="ERM97790.1"/>
    </source>
</evidence>
<evidence type="ECO:0000313" key="2">
    <source>
        <dbReference type="Proteomes" id="UP000017836"/>
    </source>
</evidence>
<organism evidence="1 2">
    <name type="scientific">Amborella trichopoda</name>
    <dbReference type="NCBI Taxonomy" id="13333"/>
    <lineage>
        <taxon>Eukaryota</taxon>
        <taxon>Viridiplantae</taxon>
        <taxon>Streptophyta</taxon>
        <taxon>Embryophyta</taxon>
        <taxon>Tracheophyta</taxon>
        <taxon>Spermatophyta</taxon>
        <taxon>Magnoliopsida</taxon>
        <taxon>Amborellales</taxon>
        <taxon>Amborellaceae</taxon>
        <taxon>Amborella</taxon>
    </lineage>
</organism>
<dbReference type="AlphaFoldDB" id="W1NSK4"/>